<dbReference type="PANTHER" id="PTHR24320:SF272">
    <property type="entry name" value="NAD(P)-BINDING ROSSMANN-FOLD SUPERFAMILY PROTEIN"/>
    <property type="match status" value="1"/>
</dbReference>
<dbReference type="Gene3D" id="3.40.50.720">
    <property type="entry name" value="NAD(P)-binding Rossmann-like Domain"/>
    <property type="match status" value="1"/>
</dbReference>
<evidence type="ECO:0000313" key="3">
    <source>
        <dbReference type="EMBL" id="GBQ82979.1"/>
    </source>
</evidence>
<evidence type="ECO:0000256" key="2">
    <source>
        <dbReference type="ARBA" id="ARBA00023002"/>
    </source>
</evidence>
<name>A0ABQ0PVZ6_9PROT</name>
<dbReference type="Proteomes" id="UP001062776">
    <property type="component" value="Unassembled WGS sequence"/>
</dbReference>
<dbReference type="Pfam" id="PF00106">
    <property type="entry name" value="adh_short"/>
    <property type="match status" value="1"/>
</dbReference>
<keyword evidence="2" id="KW-0560">Oxidoreductase</keyword>
<keyword evidence="4" id="KW-1185">Reference proteome</keyword>
<evidence type="ECO:0000256" key="1">
    <source>
        <dbReference type="ARBA" id="ARBA00006484"/>
    </source>
</evidence>
<proteinExistence type="inferred from homology"/>
<comment type="caution">
    <text evidence="3">The sequence shown here is derived from an EMBL/GenBank/DDBJ whole genome shotgun (WGS) entry which is preliminary data.</text>
</comment>
<organism evidence="3 4">
    <name type="scientific">Asaia krungthepensis NRIC 0535</name>
    <dbReference type="NCBI Taxonomy" id="1307925"/>
    <lineage>
        <taxon>Bacteria</taxon>
        <taxon>Pseudomonadati</taxon>
        <taxon>Pseudomonadota</taxon>
        <taxon>Alphaproteobacteria</taxon>
        <taxon>Acetobacterales</taxon>
        <taxon>Acetobacteraceae</taxon>
        <taxon>Asaia</taxon>
    </lineage>
</organism>
<dbReference type="InterPro" id="IPR036291">
    <property type="entry name" value="NAD(P)-bd_dom_sf"/>
</dbReference>
<reference evidence="3" key="1">
    <citation type="submission" date="2013-04" db="EMBL/GenBank/DDBJ databases">
        <title>The genome sequencing project of 58 acetic acid bacteria.</title>
        <authorList>
            <person name="Okamoto-Kainuma A."/>
            <person name="Ishikawa M."/>
            <person name="Umino S."/>
            <person name="Koizumi Y."/>
            <person name="Shiwa Y."/>
            <person name="Yoshikawa H."/>
            <person name="Matsutani M."/>
            <person name="Matsushita K."/>
        </authorList>
    </citation>
    <scope>NUCLEOTIDE SEQUENCE</scope>
    <source>
        <strain evidence="3">NRIC 0535</strain>
    </source>
</reference>
<accession>A0ABQ0PVZ6</accession>
<dbReference type="EMBL" id="BAPV01000001">
    <property type="protein sequence ID" value="GBQ82979.1"/>
    <property type="molecule type" value="Genomic_DNA"/>
</dbReference>
<dbReference type="PRINTS" id="PR00081">
    <property type="entry name" value="GDHRDH"/>
</dbReference>
<gene>
    <name evidence="3" type="ORF">AA0535_0129</name>
</gene>
<sequence>MSISLNAQTTTDDVLSGVSLTGKRYLVTGVSAGLGVETARALVAHGAQVVGTARDLAKARQATHMIDPALFSVTPLDLADLASVRDCADRLLATDLPFDALIANAGVMATPLGYTKDGFETQFGTNHLGHFVLVNRLMPLVKPGGRVIMLSSAGHRYDDVDLDDPNFERTEYTPFGAYGRSKTANILFAVALDARHKLRDIRAMAVHPGGIATELVRHMPEGAIEAMVEGINRQEAEAGRPPFVFKSIPQGAASAVWAATIADPQAIGGRYGENCSVSAIVPDDEPLGITIPGVRAYAVDPARAEGLWKLSESMVGETFPTR</sequence>
<comment type="similarity">
    <text evidence="1">Belongs to the short-chain dehydrogenases/reductases (SDR) family.</text>
</comment>
<dbReference type="InterPro" id="IPR002347">
    <property type="entry name" value="SDR_fam"/>
</dbReference>
<dbReference type="SUPFAM" id="SSF51735">
    <property type="entry name" value="NAD(P)-binding Rossmann-fold domains"/>
    <property type="match status" value="1"/>
</dbReference>
<dbReference type="PANTHER" id="PTHR24320">
    <property type="entry name" value="RETINOL DEHYDROGENASE"/>
    <property type="match status" value="1"/>
</dbReference>
<protein>
    <submittedName>
        <fullName evidence="3">Short-chain dehydrogenase/reductase SDR</fullName>
    </submittedName>
</protein>
<dbReference type="RefSeq" id="WP_264813942.1">
    <property type="nucleotide sequence ID" value="NZ_BAPV01000001.1"/>
</dbReference>
<evidence type="ECO:0000313" key="4">
    <source>
        <dbReference type="Proteomes" id="UP001062776"/>
    </source>
</evidence>